<dbReference type="EMBL" id="QTUJ01000001">
    <property type="protein sequence ID" value="REF73300.1"/>
    <property type="molecule type" value="Genomic_DNA"/>
</dbReference>
<organism evidence="2 3">
    <name type="scientific">Paracoccus versutus</name>
    <name type="common">Thiobacillus versutus</name>
    <dbReference type="NCBI Taxonomy" id="34007"/>
    <lineage>
        <taxon>Bacteria</taxon>
        <taxon>Pseudomonadati</taxon>
        <taxon>Pseudomonadota</taxon>
        <taxon>Alphaproteobacteria</taxon>
        <taxon>Rhodobacterales</taxon>
        <taxon>Paracoccaceae</taxon>
        <taxon>Paracoccus</taxon>
    </lineage>
</organism>
<comment type="caution">
    <text evidence="2">The sequence shown here is derived from an EMBL/GenBank/DDBJ whole genome shotgun (WGS) entry which is preliminary data.</text>
</comment>
<name>A0A3D9XS89_PARVE</name>
<dbReference type="AlphaFoldDB" id="A0A3D9XS89"/>
<dbReference type="PANTHER" id="PTHR43677:SF4">
    <property type="entry name" value="QUINONE OXIDOREDUCTASE-LIKE PROTEIN 2"/>
    <property type="match status" value="1"/>
</dbReference>
<accession>A0A3D9XS89</accession>
<evidence type="ECO:0000259" key="1">
    <source>
        <dbReference type="SMART" id="SM00829"/>
    </source>
</evidence>
<dbReference type="Gene3D" id="3.90.180.10">
    <property type="entry name" value="Medium-chain alcohol dehydrogenases, catalytic domain"/>
    <property type="match status" value="1"/>
</dbReference>
<gene>
    <name evidence="2" type="ORF">BDD41_1849</name>
</gene>
<dbReference type="InterPro" id="IPR020843">
    <property type="entry name" value="ER"/>
</dbReference>
<dbReference type="InterPro" id="IPR036291">
    <property type="entry name" value="NAD(P)-bd_dom_sf"/>
</dbReference>
<evidence type="ECO:0000313" key="2">
    <source>
        <dbReference type="EMBL" id="REF73300.1"/>
    </source>
</evidence>
<dbReference type="CDD" id="cd05289">
    <property type="entry name" value="MDR_like_2"/>
    <property type="match status" value="1"/>
</dbReference>
<dbReference type="SMART" id="SM00829">
    <property type="entry name" value="PKS_ER"/>
    <property type="match status" value="1"/>
</dbReference>
<protein>
    <submittedName>
        <fullName evidence="2">NADPH:quinone reductase-like Zn-dependent oxidoreductase</fullName>
    </submittedName>
</protein>
<dbReference type="SUPFAM" id="SSF51735">
    <property type="entry name" value="NAD(P)-binding Rossmann-fold domains"/>
    <property type="match status" value="1"/>
</dbReference>
<sequence length="314" mass="32798">MKSVTFSDFGGAHKISISERPDPVLQAGEVIVQVIASSINPTDQDFLNGIRVPDDLPPPYTAGMDFSGRVISVADDVTNVVPGQTVIGVAKPRSARGGAQSEKIRVPAASVAAIAPDVDLVAAASVPMNALTALLALDHLRLDPGQTLLVTGATGMLGGLTVQFAKRAGLRVLANASESDRRLVSQLGANEVLPRNKGLEDAIRATAPEGLDGVMDGALISKDLAHLVRDGGRIVSPRAVYRIDDPRLDVGYVAVTSGVEDTDKISLIARLLERGELTPRLADGGVFDFSKALNAYLMAAAGGYRGRVVLTFGT</sequence>
<dbReference type="PANTHER" id="PTHR43677">
    <property type="entry name" value="SHORT-CHAIN DEHYDROGENASE/REDUCTASE"/>
    <property type="match status" value="1"/>
</dbReference>
<dbReference type="InterPro" id="IPR011032">
    <property type="entry name" value="GroES-like_sf"/>
</dbReference>
<reference evidence="2 3" key="1">
    <citation type="submission" date="2018-08" db="EMBL/GenBank/DDBJ databases">
        <title>Genomic Encyclopedia of Archaeal and Bacterial Type Strains, Phase II (KMG-II): from individual species to whole genera.</title>
        <authorList>
            <person name="Goeker M."/>
        </authorList>
    </citation>
    <scope>NUCLEOTIDE SEQUENCE [LARGE SCALE GENOMIC DNA]</scope>
    <source>
        <strain evidence="2 3">DSM 17099</strain>
    </source>
</reference>
<dbReference type="RefSeq" id="WP_116221397.1">
    <property type="nucleotide sequence ID" value="NZ_CP038196.1"/>
</dbReference>
<dbReference type="InterPro" id="IPR051397">
    <property type="entry name" value="Zn-ADH-like_protein"/>
</dbReference>
<dbReference type="InterPro" id="IPR013154">
    <property type="entry name" value="ADH-like_N"/>
</dbReference>
<dbReference type="Gene3D" id="3.40.50.720">
    <property type="entry name" value="NAD(P)-binding Rossmann-like Domain"/>
    <property type="match status" value="1"/>
</dbReference>
<dbReference type="GO" id="GO:0016491">
    <property type="term" value="F:oxidoreductase activity"/>
    <property type="evidence" value="ECO:0007669"/>
    <property type="project" value="InterPro"/>
</dbReference>
<evidence type="ECO:0000313" key="3">
    <source>
        <dbReference type="Proteomes" id="UP000256941"/>
    </source>
</evidence>
<dbReference type="Pfam" id="PF08240">
    <property type="entry name" value="ADH_N"/>
    <property type="match status" value="1"/>
</dbReference>
<dbReference type="Proteomes" id="UP000256941">
    <property type="component" value="Unassembled WGS sequence"/>
</dbReference>
<proteinExistence type="predicted"/>
<dbReference type="SUPFAM" id="SSF50129">
    <property type="entry name" value="GroES-like"/>
    <property type="match status" value="1"/>
</dbReference>
<feature type="domain" description="Enoyl reductase (ER)" evidence="1">
    <location>
        <begin position="10"/>
        <end position="310"/>
    </location>
</feature>